<dbReference type="RefSeq" id="WP_014043660.1">
    <property type="nucleotide sequence ID" value="NC_015951.1"/>
</dbReference>
<keyword evidence="3" id="KW-1185">Reference proteome</keyword>
<dbReference type="InterPro" id="IPR032708">
    <property type="entry name" value="McjB_C"/>
</dbReference>
<dbReference type="AlphaFoldDB" id="G2PH79"/>
<name>G2PH79_STRV4</name>
<geneLocation type="plasmid" evidence="2 3">
    <name>pSTRVI01</name>
</geneLocation>
<dbReference type="EMBL" id="CP002995">
    <property type="protein sequence ID" value="AEM88725.1"/>
    <property type="molecule type" value="Genomic_DNA"/>
</dbReference>
<evidence type="ECO:0000259" key="1">
    <source>
        <dbReference type="Pfam" id="PF13471"/>
    </source>
</evidence>
<protein>
    <recommendedName>
        <fullName evidence="1">Microcin J25-processing protein McjB C-terminal domain-containing protein</fullName>
    </recommendedName>
</protein>
<reference evidence="2" key="1">
    <citation type="submission" date="2011-08" db="EMBL/GenBank/DDBJ databases">
        <title>Complete sequence of plasmid 1 of Streptomyces violaceusniger Tu 4113.</title>
        <authorList>
            <consortium name="US DOE Joint Genome Institute"/>
            <person name="Lucas S."/>
            <person name="Han J."/>
            <person name="Lapidus A."/>
            <person name="Cheng J.-F."/>
            <person name="Goodwin L."/>
            <person name="Pitluck S."/>
            <person name="Peters L."/>
            <person name="Ivanova N."/>
            <person name="Daligault H."/>
            <person name="Detter J.C."/>
            <person name="Han C."/>
            <person name="Tapia R."/>
            <person name="Land M."/>
            <person name="Hauser L."/>
            <person name="Kyrpides N."/>
            <person name="Ivanova N."/>
            <person name="Pagani I."/>
            <person name="Hagen A."/>
            <person name="Katz L."/>
            <person name="Fiedler H.-P."/>
            <person name="Keasling J."/>
            <person name="Fortman J."/>
            <person name="Woyke T."/>
        </authorList>
    </citation>
    <scope>NUCLEOTIDE SEQUENCE [LARGE SCALE GENOMIC DNA]</scope>
    <source>
        <strain evidence="2">Tu 4113</strain>
        <plasmid evidence="2">pSTRVI01</plasmid>
    </source>
</reference>
<evidence type="ECO:0000313" key="3">
    <source>
        <dbReference type="Proteomes" id="UP000008703"/>
    </source>
</evidence>
<dbReference type="KEGG" id="svl:Strvi_9474"/>
<feature type="domain" description="Microcin J25-processing protein McjB C-terminal" evidence="1">
    <location>
        <begin position="9"/>
        <end position="98"/>
    </location>
</feature>
<keyword evidence="2" id="KW-0614">Plasmid</keyword>
<sequence length="111" mass="12288">MLLALPFPLAVRAARTARLVGRRPLTERHGQQLVEAVKWAGRRMPHRLACLETSLAAMLAAALLGRRLTWCVGVRFTPPPIEFHAWVALDNGDPVGEDTTAGWHHRPAVEI</sequence>
<proteinExistence type="predicted"/>
<dbReference type="Proteomes" id="UP000008703">
    <property type="component" value="Plasmid pSTRVI01"/>
</dbReference>
<dbReference type="NCBIfam" id="NF033537">
    <property type="entry name" value="lasso_biosyn_B2"/>
    <property type="match status" value="1"/>
</dbReference>
<dbReference type="InterPro" id="IPR053521">
    <property type="entry name" value="McjB-like"/>
</dbReference>
<organism evidence="2 3">
    <name type="scientific">Streptomyces violaceusniger (strain Tu 4113)</name>
    <dbReference type="NCBI Taxonomy" id="653045"/>
    <lineage>
        <taxon>Bacteria</taxon>
        <taxon>Bacillati</taxon>
        <taxon>Actinomycetota</taxon>
        <taxon>Actinomycetes</taxon>
        <taxon>Kitasatosporales</taxon>
        <taxon>Streptomycetaceae</taxon>
        <taxon>Streptomyces</taxon>
        <taxon>Streptomyces violaceusniger group</taxon>
    </lineage>
</organism>
<gene>
    <name evidence="2" type="ORF">Strvi_9474</name>
</gene>
<evidence type="ECO:0000313" key="2">
    <source>
        <dbReference type="EMBL" id="AEM88725.1"/>
    </source>
</evidence>
<dbReference type="HOGENOM" id="CLU_2157057_0_0_11"/>
<dbReference type="Pfam" id="PF13471">
    <property type="entry name" value="Transglut_core3"/>
    <property type="match status" value="1"/>
</dbReference>
<accession>G2PH79</accession>